<dbReference type="Gramene" id="MELO3C014205.2.1">
    <property type="protein sequence ID" value="MELO3C014205.2.1"/>
    <property type="gene ID" value="MELO3C014205.2"/>
</dbReference>
<accession>A0A9I9D838</accession>
<proteinExistence type="predicted"/>
<name>A0A9I9D838_CUCME</name>
<evidence type="ECO:0000313" key="1">
    <source>
        <dbReference type="EnsemblPlants" id="MELO3C014205.2.1"/>
    </source>
</evidence>
<reference evidence="1" key="1">
    <citation type="submission" date="2023-03" db="UniProtKB">
        <authorList>
            <consortium name="EnsemblPlants"/>
        </authorList>
    </citation>
    <scope>IDENTIFICATION</scope>
</reference>
<protein>
    <submittedName>
        <fullName evidence="1">Uncharacterized protein</fullName>
    </submittedName>
</protein>
<dbReference type="AlphaFoldDB" id="A0A9I9D838"/>
<organism evidence="1">
    <name type="scientific">Cucumis melo</name>
    <name type="common">Muskmelon</name>
    <dbReference type="NCBI Taxonomy" id="3656"/>
    <lineage>
        <taxon>Eukaryota</taxon>
        <taxon>Viridiplantae</taxon>
        <taxon>Streptophyta</taxon>
        <taxon>Embryophyta</taxon>
        <taxon>Tracheophyta</taxon>
        <taxon>Spermatophyta</taxon>
        <taxon>Magnoliopsida</taxon>
        <taxon>eudicotyledons</taxon>
        <taxon>Gunneridae</taxon>
        <taxon>Pentapetalae</taxon>
        <taxon>rosids</taxon>
        <taxon>fabids</taxon>
        <taxon>Cucurbitales</taxon>
        <taxon>Cucurbitaceae</taxon>
        <taxon>Benincaseae</taxon>
        <taxon>Cucumis</taxon>
    </lineage>
</organism>
<sequence>MAWTRGSILAWHLSVWLEMKDYGSWMKEWLGLTLFGSDDKFAKEPTLVLLLLLK</sequence>
<dbReference type="EnsemblPlants" id="MELO3C014205.2.1">
    <property type="protein sequence ID" value="MELO3C014205.2.1"/>
    <property type="gene ID" value="MELO3C014205.2"/>
</dbReference>